<dbReference type="Pfam" id="PF06305">
    <property type="entry name" value="LapA_dom"/>
    <property type="match status" value="1"/>
</dbReference>
<keyword evidence="8" id="KW-0614">Plasmid</keyword>
<feature type="region of interest" description="Disordered" evidence="5">
    <location>
        <begin position="1"/>
        <end position="35"/>
    </location>
</feature>
<evidence type="ECO:0000259" key="7">
    <source>
        <dbReference type="Pfam" id="PF06305"/>
    </source>
</evidence>
<evidence type="ECO:0000256" key="1">
    <source>
        <dbReference type="ARBA" id="ARBA00022475"/>
    </source>
</evidence>
<keyword evidence="3 6" id="KW-1133">Transmembrane helix</keyword>
<evidence type="ECO:0000256" key="6">
    <source>
        <dbReference type="SAM" id="Phobius"/>
    </source>
</evidence>
<name>A0AB38RPN6_RHOSG</name>
<sequence>MSTQDPHIASASATPFHKPKREKVPHSSTSPAEADIEHTNAGRMWIAVAMGAIVVIILLIFILQNTKQVAISFFAWDFELPLGVALLFAAIGGVLVMASVGGARIWQLRRAYRKTEPAPEPTTDPKD</sequence>
<protein>
    <submittedName>
        <fullName evidence="8">Lipopolysaccharide assembly protein LapA domain-containing protein</fullName>
    </submittedName>
</protein>
<evidence type="ECO:0000313" key="9">
    <source>
        <dbReference type="Proteomes" id="UP000831484"/>
    </source>
</evidence>
<dbReference type="InterPro" id="IPR010445">
    <property type="entry name" value="LapA_dom"/>
</dbReference>
<reference evidence="9" key="1">
    <citation type="journal article" date="2022" name="Environ. Microbiol.">
        <title>Functional analysis, diversity, and distribution of carbendazim hydrolases MheI and CbmA, responsible for the initial step in carbendazim degradation.</title>
        <authorList>
            <person name="Zhang M."/>
            <person name="Bai X."/>
            <person name="Li Q."/>
            <person name="Zhang L."/>
            <person name="Zhu Q."/>
            <person name="Gao S."/>
            <person name="Ke Z."/>
            <person name="Jiang M."/>
            <person name="Hu J."/>
            <person name="Qiu J."/>
            <person name="Hong Q."/>
        </authorList>
    </citation>
    <scope>NUCLEOTIDE SEQUENCE [LARGE SCALE GENOMIC DNA]</scope>
    <source>
        <strain evidence="9">djl-6</strain>
    </source>
</reference>
<dbReference type="Proteomes" id="UP000831484">
    <property type="component" value="Plasmid pdjl-6-4"/>
</dbReference>
<proteinExistence type="predicted"/>
<dbReference type="RefSeq" id="WP_231915126.1">
    <property type="nucleotide sequence ID" value="NZ_CP096567.1"/>
</dbReference>
<evidence type="ECO:0000256" key="4">
    <source>
        <dbReference type="ARBA" id="ARBA00023136"/>
    </source>
</evidence>
<feature type="transmembrane region" description="Helical" evidence="6">
    <location>
        <begin position="44"/>
        <end position="63"/>
    </location>
</feature>
<keyword evidence="1" id="KW-1003">Cell membrane</keyword>
<dbReference type="EMBL" id="CP096567">
    <property type="protein sequence ID" value="UPU46798.1"/>
    <property type="molecule type" value="Genomic_DNA"/>
</dbReference>
<evidence type="ECO:0000256" key="2">
    <source>
        <dbReference type="ARBA" id="ARBA00022692"/>
    </source>
</evidence>
<keyword evidence="4 6" id="KW-0472">Membrane</keyword>
<gene>
    <name evidence="8" type="ORF">M0639_31890</name>
</gene>
<feature type="domain" description="Lipopolysaccharide assembly protein A" evidence="7">
    <location>
        <begin position="64"/>
        <end position="114"/>
    </location>
</feature>
<evidence type="ECO:0000256" key="3">
    <source>
        <dbReference type="ARBA" id="ARBA00022989"/>
    </source>
</evidence>
<geneLocation type="plasmid" evidence="8 9">
    <name>pdjl-6-4</name>
</geneLocation>
<keyword evidence="2 6" id="KW-0812">Transmembrane</keyword>
<accession>A0AB38RPN6</accession>
<organism evidence="8 9">
    <name type="scientific">Rhodococcus qingshengii JCM 15477</name>
    <dbReference type="NCBI Taxonomy" id="1303681"/>
    <lineage>
        <taxon>Bacteria</taxon>
        <taxon>Bacillati</taxon>
        <taxon>Actinomycetota</taxon>
        <taxon>Actinomycetes</taxon>
        <taxon>Mycobacteriales</taxon>
        <taxon>Nocardiaceae</taxon>
        <taxon>Rhodococcus</taxon>
        <taxon>Rhodococcus erythropolis group</taxon>
    </lineage>
</organism>
<evidence type="ECO:0000256" key="5">
    <source>
        <dbReference type="SAM" id="MobiDB-lite"/>
    </source>
</evidence>
<feature type="transmembrane region" description="Helical" evidence="6">
    <location>
        <begin position="83"/>
        <end position="106"/>
    </location>
</feature>
<dbReference type="GO" id="GO:0005886">
    <property type="term" value="C:plasma membrane"/>
    <property type="evidence" value="ECO:0007669"/>
    <property type="project" value="InterPro"/>
</dbReference>
<evidence type="ECO:0000313" key="8">
    <source>
        <dbReference type="EMBL" id="UPU46798.1"/>
    </source>
</evidence>
<keyword evidence="9" id="KW-1185">Reference proteome</keyword>
<dbReference type="AlphaFoldDB" id="A0AB38RPN6"/>